<feature type="compositionally biased region" description="Acidic residues" evidence="1">
    <location>
        <begin position="192"/>
        <end position="219"/>
    </location>
</feature>
<keyword evidence="4" id="KW-1185">Reference proteome</keyword>
<sequence>MKEKKLEDFIFQLSYRRFNEIWHKVCIVAGFREVPYLYLLRVGVGVRLDKNPSKDQATKDHAFYDNDNNNDKKKELGALTELLRLLRSRLRALRYAWGKLKLADIRQQYFKEADRARALGKEPPRIERIVSNITAGTRALKSNSQTADQIFQHFVRKWNISQDDEDPGRYIDLLIAYSRGCSKAELDLWEDEYESQEEYNEDNGDEDDDDEDYDNDECDDHERIESNNSENTAYKEMEENWKCVICDLNFSSRKTLTSHFGRHKRAQYFHIKKPRSSEVSMSFLGLHKQGKGQALQCSWSQRPYYQSSQS</sequence>
<evidence type="ECO:0000313" key="4">
    <source>
        <dbReference type="Proteomes" id="UP000799444"/>
    </source>
</evidence>
<accession>A0A9P4QQD4</accession>
<name>A0A9P4QQD4_9PLEO</name>
<dbReference type="PROSITE" id="PS00028">
    <property type="entry name" value="ZINC_FINGER_C2H2_1"/>
    <property type="match status" value="1"/>
</dbReference>
<proteinExistence type="predicted"/>
<evidence type="ECO:0000259" key="2">
    <source>
        <dbReference type="PROSITE" id="PS00028"/>
    </source>
</evidence>
<comment type="caution">
    <text evidence="3">The sequence shown here is derived from an EMBL/GenBank/DDBJ whole genome shotgun (WGS) entry which is preliminary data.</text>
</comment>
<reference evidence="3" key="1">
    <citation type="journal article" date="2020" name="Stud. Mycol.">
        <title>101 Dothideomycetes genomes: a test case for predicting lifestyles and emergence of pathogens.</title>
        <authorList>
            <person name="Haridas S."/>
            <person name="Albert R."/>
            <person name="Binder M."/>
            <person name="Bloem J."/>
            <person name="Labutti K."/>
            <person name="Salamov A."/>
            <person name="Andreopoulos B."/>
            <person name="Baker S."/>
            <person name="Barry K."/>
            <person name="Bills G."/>
            <person name="Bluhm B."/>
            <person name="Cannon C."/>
            <person name="Castanera R."/>
            <person name="Culley D."/>
            <person name="Daum C."/>
            <person name="Ezra D."/>
            <person name="Gonzalez J."/>
            <person name="Henrissat B."/>
            <person name="Kuo A."/>
            <person name="Liang C."/>
            <person name="Lipzen A."/>
            <person name="Lutzoni F."/>
            <person name="Magnuson J."/>
            <person name="Mondo S."/>
            <person name="Nolan M."/>
            <person name="Ohm R."/>
            <person name="Pangilinan J."/>
            <person name="Park H.-J."/>
            <person name="Ramirez L."/>
            <person name="Alfaro M."/>
            <person name="Sun H."/>
            <person name="Tritt A."/>
            <person name="Yoshinaga Y."/>
            <person name="Zwiers L.-H."/>
            <person name="Turgeon B."/>
            <person name="Goodwin S."/>
            <person name="Spatafora J."/>
            <person name="Crous P."/>
            <person name="Grigoriev I."/>
        </authorList>
    </citation>
    <scope>NUCLEOTIDE SEQUENCE</scope>
    <source>
        <strain evidence="3">CBS 125425</strain>
    </source>
</reference>
<dbReference type="AlphaFoldDB" id="A0A9P4QQD4"/>
<dbReference type="InterPro" id="IPR013087">
    <property type="entry name" value="Znf_C2H2_type"/>
</dbReference>
<evidence type="ECO:0000256" key="1">
    <source>
        <dbReference type="SAM" id="MobiDB-lite"/>
    </source>
</evidence>
<dbReference type="Proteomes" id="UP000799444">
    <property type="component" value="Unassembled WGS sequence"/>
</dbReference>
<organism evidence="3 4">
    <name type="scientific">Polyplosphaeria fusca</name>
    <dbReference type="NCBI Taxonomy" id="682080"/>
    <lineage>
        <taxon>Eukaryota</taxon>
        <taxon>Fungi</taxon>
        <taxon>Dikarya</taxon>
        <taxon>Ascomycota</taxon>
        <taxon>Pezizomycotina</taxon>
        <taxon>Dothideomycetes</taxon>
        <taxon>Pleosporomycetidae</taxon>
        <taxon>Pleosporales</taxon>
        <taxon>Tetraplosphaeriaceae</taxon>
        <taxon>Polyplosphaeria</taxon>
    </lineage>
</organism>
<dbReference type="OrthoDB" id="3772622at2759"/>
<protein>
    <recommendedName>
        <fullName evidence="2">C2H2-type domain-containing protein</fullName>
    </recommendedName>
</protein>
<gene>
    <name evidence="3" type="ORF">EJ04DRAFT_528146</name>
</gene>
<evidence type="ECO:0000313" key="3">
    <source>
        <dbReference type="EMBL" id="KAF2729051.1"/>
    </source>
</evidence>
<dbReference type="EMBL" id="ML996258">
    <property type="protein sequence ID" value="KAF2729051.1"/>
    <property type="molecule type" value="Genomic_DNA"/>
</dbReference>
<feature type="domain" description="C2H2-type" evidence="2">
    <location>
        <begin position="243"/>
        <end position="263"/>
    </location>
</feature>
<feature type="region of interest" description="Disordered" evidence="1">
    <location>
        <begin position="192"/>
        <end position="232"/>
    </location>
</feature>